<sequence>MFEPIRMSKNRGVKKARSLDGIERKGFEKTLLK</sequence>
<name>A0A542VUN7_ZYMMB</name>
<comment type="caution">
    <text evidence="1">The sequence shown here is derived from an EMBL/GenBank/DDBJ whole genome shotgun (WGS) entry which is preliminary data.</text>
</comment>
<dbReference type="Proteomes" id="UP000316887">
    <property type="component" value="Unassembled WGS sequence"/>
</dbReference>
<accession>A0A542VUN7</accession>
<dbReference type="AlphaFoldDB" id="A0A542VUN7"/>
<dbReference type="EMBL" id="VFOF01000002">
    <property type="protein sequence ID" value="TQL15029.1"/>
    <property type="molecule type" value="Genomic_DNA"/>
</dbReference>
<protein>
    <submittedName>
        <fullName evidence="1">Uncharacterized protein</fullName>
    </submittedName>
</protein>
<organism evidence="1 2">
    <name type="scientific">Zymomonas mobilis</name>
    <dbReference type="NCBI Taxonomy" id="542"/>
    <lineage>
        <taxon>Bacteria</taxon>
        <taxon>Pseudomonadati</taxon>
        <taxon>Pseudomonadota</taxon>
        <taxon>Alphaproteobacteria</taxon>
        <taxon>Sphingomonadales</taxon>
        <taxon>Zymomonadaceae</taxon>
        <taxon>Zymomonas</taxon>
    </lineage>
</organism>
<proteinExistence type="predicted"/>
<reference evidence="1 2" key="1">
    <citation type="submission" date="2019-06" db="EMBL/GenBank/DDBJ databases">
        <title>Genome sequencing of Zymomonas mobilis strains for genetic engineering and biofuel applications.</title>
        <authorList>
            <person name="Teravest M."/>
        </authorList>
    </citation>
    <scope>NUCLEOTIDE SEQUENCE [LARGE SCALE GENOMIC DNA]</scope>
    <source>
        <strain evidence="1 2">AN0101</strain>
    </source>
</reference>
<evidence type="ECO:0000313" key="2">
    <source>
        <dbReference type="Proteomes" id="UP000316887"/>
    </source>
</evidence>
<evidence type="ECO:0000313" key="1">
    <source>
        <dbReference type="EMBL" id="TQL15029.1"/>
    </source>
</evidence>
<gene>
    <name evidence="1" type="ORF">FBY58_1776</name>
</gene>